<evidence type="ECO:0000256" key="2">
    <source>
        <dbReference type="ARBA" id="ARBA00022473"/>
    </source>
</evidence>
<reference evidence="10" key="2">
    <citation type="submission" date="2022-10" db="EMBL/GenBank/DDBJ databases">
        <authorList>
            <consortium name="ENA_rothamsted_submissions"/>
            <consortium name="culmorum"/>
            <person name="King R."/>
        </authorList>
    </citation>
    <scope>NUCLEOTIDE SEQUENCE</scope>
</reference>
<keyword evidence="3 6" id="KW-0238">DNA-binding</keyword>
<dbReference type="GO" id="GO:0000977">
    <property type="term" value="F:RNA polymerase II transcription regulatory region sequence-specific DNA binding"/>
    <property type="evidence" value="ECO:0007669"/>
    <property type="project" value="TreeGrafter"/>
</dbReference>
<keyword evidence="11" id="KW-1185">Reference proteome</keyword>
<evidence type="ECO:0000256" key="1">
    <source>
        <dbReference type="ARBA" id="ARBA00004123"/>
    </source>
</evidence>
<comment type="subcellular location">
    <subcellularLocation>
        <location evidence="1 6 7">Nucleus</location>
    </subcellularLocation>
</comment>
<dbReference type="AlphaFoldDB" id="A0A9N9RT90"/>
<evidence type="ECO:0000256" key="7">
    <source>
        <dbReference type="RuleBase" id="RU000682"/>
    </source>
</evidence>
<name>A0A9N9RT90_9DIPT</name>
<evidence type="ECO:0000313" key="10">
    <source>
        <dbReference type="EMBL" id="CAG9803250.1"/>
    </source>
</evidence>
<reference evidence="10" key="1">
    <citation type="submission" date="2022-01" db="EMBL/GenBank/DDBJ databases">
        <authorList>
            <person name="King R."/>
        </authorList>
    </citation>
    <scope>NUCLEOTIDE SEQUENCE</scope>
</reference>
<keyword evidence="2" id="KW-0217">Developmental protein</keyword>
<dbReference type="SMART" id="SM00389">
    <property type="entry name" value="HOX"/>
    <property type="match status" value="1"/>
</dbReference>
<feature type="region of interest" description="Disordered" evidence="8">
    <location>
        <begin position="67"/>
        <end position="120"/>
    </location>
</feature>
<evidence type="ECO:0000256" key="3">
    <source>
        <dbReference type="ARBA" id="ARBA00023125"/>
    </source>
</evidence>
<dbReference type="InterPro" id="IPR017970">
    <property type="entry name" value="Homeobox_CS"/>
</dbReference>
<feature type="compositionally biased region" description="Low complexity" evidence="8">
    <location>
        <begin position="95"/>
        <end position="105"/>
    </location>
</feature>
<dbReference type="PANTHER" id="PTHR24329">
    <property type="entry name" value="HOMEOBOX PROTEIN ARISTALESS"/>
    <property type="match status" value="1"/>
</dbReference>
<dbReference type="GO" id="GO:0000981">
    <property type="term" value="F:DNA-binding transcription factor activity, RNA polymerase II-specific"/>
    <property type="evidence" value="ECO:0007669"/>
    <property type="project" value="InterPro"/>
</dbReference>
<dbReference type="InterPro" id="IPR050649">
    <property type="entry name" value="Paired_Homeobox_TFs"/>
</dbReference>
<keyword evidence="5 6" id="KW-0539">Nucleus</keyword>
<gene>
    <name evidence="10" type="ORF">CHIRRI_LOCUS6151</name>
</gene>
<dbReference type="CDD" id="cd00086">
    <property type="entry name" value="homeodomain"/>
    <property type="match status" value="1"/>
</dbReference>
<evidence type="ECO:0000256" key="8">
    <source>
        <dbReference type="SAM" id="MobiDB-lite"/>
    </source>
</evidence>
<dbReference type="PROSITE" id="PS50071">
    <property type="entry name" value="HOMEOBOX_2"/>
    <property type="match status" value="1"/>
</dbReference>
<evidence type="ECO:0000313" key="11">
    <source>
        <dbReference type="Proteomes" id="UP001153620"/>
    </source>
</evidence>
<proteinExistence type="predicted"/>
<dbReference type="GO" id="GO:0005634">
    <property type="term" value="C:nucleus"/>
    <property type="evidence" value="ECO:0007669"/>
    <property type="project" value="UniProtKB-SubCell"/>
</dbReference>
<dbReference type="Proteomes" id="UP001153620">
    <property type="component" value="Chromosome 2"/>
</dbReference>
<evidence type="ECO:0000256" key="5">
    <source>
        <dbReference type="ARBA" id="ARBA00023242"/>
    </source>
</evidence>
<evidence type="ECO:0000256" key="6">
    <source>
        <dbReference type="PROSITE-ProRule" id="PRU00108"/>
    </source>
</evidence>
<evidence type="ECO:0000259" key="9">
    <source>
        <dbReference type="PROSITE" id="PS50071"/>
    </source>
</evidence>
<keyword evidence="4 6" id="KW-0371">Homeobox</keyword>
<feature type="DNA-binding region" description="Homeobox" evidence="6">
    <location>
        <begin position="5"/>
        <end position="64"/>
    </location>
</feature>
<organism evidence="10 11">
    <name type="scientific">Chironomus riparius</name>
    <dbReference type="NCBI Taxonomy" id="315576"/>
    <lineage>
        <taxon>Eukaryota</taxon>
        <taxon>Metazoa</taxon>
        <taxon>Ecdysozoa</taxon>
        <taxon>Arthropoda</taxon>
        <taxon>Hexapoda</taxon>
        <taxon>Insecta</taxon>
        <taxon>Pterygota</taxon>
        <taxon>Neoptera</taxon>
        <taxon>Endopterygota</taxon>
        <taxon>Diptera</taxon>
        <taxon>Nematocera</taxon>
        <taxon>Chironomoidea</taxon>
        <taxon>Chironomidae</taxon>
        <taxon>Chironominae</taxon>
        <taxon>Chironomus</taxon>
    </lineage>
</organism>
<dbReference type="PANTHER" id="PTHR24329:SF543">
    <property type="entry name" value="FI01017P-RELATED"/>
    <property type="match status" value="1"/>
</dbReference>
<dbReference type="EMBL" id="OU895878">
    <property type="protein sequence ID" value="CAG9803250.1"/>
    <property type="molecule type" value="Genomic_DNA"/>
</dbReference>
<dbReference type="InterPro" id="IPR009057">
    <property type="entry name" value="Homeodomain-like_sf"/>
</dbReference>
<sequence length="274" mass="31790">MKRKQRRYRTTFNNYQLQELERAFMQTHYPDCFFREELALRIDLTEARVQVWFQNRRAKWRKNERIDDTGSVGYDHNHHDDMASSTKSLLQDCEQPQSVPQQQPQMDHESSKLLSHSTSDDRLSPNLFLNLNFETSNALDTNVNALKFEWSNFPNLMNSTITSVPSNLSISPVSHSNHNNNMHSNKNSFVSSPTYEFLNVDQFNIDNFKNECILNLDHNLLNSVNDASSLISSPMAQSHRSMDLHGFSLSDTLSETKELLDLEKPININISDKY</sequence>
<dbReference type="FunFam" id="1.10.10.60:FF:000102">
    <property type="entry name" value="Aristaless related homeobox"/>
    <property type="match status" value="1"/>
</dbReference>
<dbReference type="Pfam" id="PF00046">
    <property type="entry name" value="Homeodomain"/>
    <property type="match status" value="1"/>
</dbReference>
<protein>
    <recommendedName>
        <fullName evidence="9">Homeobox domain-containing protein</fullName>
    </recommendedName>
</protein>
<accession>A0A9N9RT90</accession>
<evidence type="ECO:0000256" key="4">
    <source>
        <dbReference type="ARBA" id="ARBA00023155"/>
    </source>
</evidence>
<dbReference type="OrthoDB" id="6159439at2759"/>
<feature type="domain" description="Homeobox" evidence="9">
    <location>
        <begin position="3"/>
        <end position="63"/>
    </location>
</feature>
<dbReference type="InterPro" id="IPR001356">
    <property type="entry name" value="HD"/>
</dbReference>
<dbReference type="PROSITE" id="PS00027">
    <property type="entry name" value="HOMEOBOX_1"/>
    <property type="match status" value="1"/>
</dbReference>
<dbReference type="Gene3D" id="1.10.10.60">
    <property type="entry name" value="Homeodomain-like"/>
    <property type="match status" value="1"/>
</dbReference>
<dbReference type="SUPFAM" id="SSF46689">
    <property type="entry name" value="Homeodomain-like"/>
    <property type="match status" value="1"/>
</dbReference>